<dbReference type="AlphaFoldDB" id="A0A2N3WCK7"/>
<organism evidence="1 2">
    <name type="scientific">Amycolatopsis echigonensis</name>
    <dbReference type="NCBI Taxonomy" id="2576905"/>
    <lineage>
        <taxon>Bacteria</taxon>
        <taxon>Bacillati</taxon>
        <taxon>Actinomycetota</taxon>
        <taxon>Actinomycetes</taxon>
        <taxon>Pseudonocardiales</taxon>
        <taxon>Pseudonocardiaceae</taxon>
        <taxon>Amycolatopsis</taxon>
    </lineage>
</organism>
<evidence type="ECO:0000313" key="1">
    <source>
        <dbReference type="EMBL" id="PKV91624.1"/>
    </source>
</evidence>
<keyword evidence="2" id="KW-1185">Reference proteome</keyword>
<comment type="caution">
    <text evidence="1">The sequence shown here is derived from an EMBL/GenBank/DDBJ whole genome shotgun (WGS) entry which is preliminary data.</text>
</comment>
<protein>
    <submittedName>
        <fullName evidence="1">Uncharacterized protein</fullName>
    </submittedName>
</protein>
<sequence length="82" mass="8627">MQAARSSLEVSLDGCTFDTDRVGAALAQLAALVGLNPAAREADAPEPEVIPQFVRDMSFYFGHNGSTAYPKASARTVIEALA</sequence>
<proteinExistence type="predicted"/>
<evidence type="ECO:0000313" key="2">
    <source>
        <dbReference type="Proteomes" id="UP000233750"/>
    </source>
</evidence>
<gene>
    <name evidence="1" type="ORF">ATK30_2405</name>
</gene>
<dbReference type="EMBL" id="PJMY01000003">
    <property type="protein sequence ID" value="PKV91624.1"/>
    <property type="molecule type" value="Genomic_DNA"/>
</dbReference>
<name>A0A2N3WCK7_9PSEU</name>
<dbReference type="Proteomes" id="UP000233750">
    <property type="component" value="Unassembled WGS sequence"/>
</dbReference>
<accession>A0A2N3WCK7</accession>
<reference evidence="1 2" key="1">
    <citation type="submission" date="2017-12" db="EMBL/GenBank/DDBJ databases">
        <title>Sequencing the genomes of 1000 Actinobacteria strains.</title>
        <authorList>
            <person name="Klenk H.-P."/>
        </authorList>
    </citation>
    <scope>NUCLEOTIDE SEQUENCE [LARGE SCALE GENOMIC DNA]</scope>
    <source>
        <strain evidence="1 2">DSM 45165</strain>
    </source>
</reference>